<name>A0A0N9RSP5_9CAUD</name>
<evidence type="ECO:0000313" key="2">
    <source>
        <dbReference type="Proteomes" id="UP000202424"/>
    </source>
</evidence>
<reference evidence="1 2" key="1">
    <citation type="journal article" date="2017" name="MBio">
        <title>Novel 'Superspreader' Bacteriophages Promote Horizontal Gene Transfer by Transformation.</title>
        <authorList>
            <person name="Keen E.C."/>
            <person name="Bliskovsky V.V."/>
            <person name="Malagon F."/>
            <person name="Baker J.D."/>
            <person name="Prince J.S."/>
            <person name="Klaus J.S."/>
            <person name="Adhya S.L."/>
        </authorList>
    </citation>
    <scope>NUCLEOTIDE SEQUENCE [LARGE SCALE GENOMIC DNA]</scope>
</reference>
<dbReference type="OrthoDB" id="14172at10239"/>
<dbReference type="RefSeq" id="YP_009199424.1">
    <property type="nucleotide sequence ID" value="NC_028808.2"/>
</dbReference>
<keyword evidence="2" id="KW-1185">Reference proteome</keyword>
<dbReference type="GeneID" id="26626614"/>
<dbReference type="EMBL" id="KT454805">
    <property type="protein sequence ID" value="ALH47064.1"/>
    <property type="molecule type" value="Genomic_DNA"/>
</dbReference>
<accession>A0A0N9RSP5</accession>
<protein>
    <submittedName>
        <fullName evidence="1">Uncharacterized protein</fullName>
    </submittedName>
</protein>
<dbReference type="KEGG" id="vg:26626614"/>
<dbReference type="Proteomes" id="UP000202424">
    <property type="component" value="Segment"/>
</dbReference>
<evidence type="ECO:0000313" key="1">
    <source>
        <dbReference type="EMBL" id="ALH47064.1"/>
    </source>
</evidence>
<proteinExistence type="predicted"/>
<organism evidence="1 2">
    <name type="scientific">Escherichia phage phiSUSP1</name>
    <dbReference type="NCBI Taxonomy" id="1718606"/>
    <lineage>
        <taxon>Viruses</taxon>
        <taxon>Duplodnaviria</taxon>
        <taxon>Heunggongvirae</taxon>
        <taxon>Uroviricota</taxon>
        <taxon>Caudoviricetes</taxon>
        <taxon>Andersonviridae</taxon>
        <taxon>Ounavirinae</taxon>
        <taxon>Mooglevirus</taxon>
        <taxon>Mooglevirus susp1</taxon>
        <taxon>Suspvirus SUSP1</taxon>
    </lineage>
</organism>
<sequence>MKRENAIFKGNFAIGFYGKPTETEKQYGKYILDDLTDYVQEGMIKHSEKNRVKGYMAVGSAISNIKLETTCAKEVRDHFIRDLHSNLEGVDVMCAWLDVDGTKYTTFVFKNEDIKCLFP</sequence>